<evidence type="ECO:0000256" key="9">
    <source>
        <dbReference type="ARBA" id="ARBA00023170"/>
    </source>
</evidence>
<keyword evidence="9 16" id="KW-0675">Receptor</keyword>
<evidence type="ECO:0000256" key="4">
    <source>
        <dbReference type="ARBA" id="ARBA00022452"/>
    </source>
</evidence>
<evidence type="ECO:0000313" key="17">
    <source>
        <dbReference type="Proteomes" id="UP000269001"/>
    </source>
</evidence>
<keyword evidence="7 12" id="KW-0798">TonB box</keyword>
<dbReference type="InterPro" id="IPR010949">
    <property type="entry name" value="TonB_Hb/transfer/lactofer_rcpt"/>
</dbReference>
<dbReference type="Pfam" id="PF07715">
    <property type="entry name" value="Plug"/>
    <property type="match status" value="1"/>
</dbReference>
<dbReference type="Gene3D" id="2.40.170.20">
    <property type="entry name" value="TonB-dependent receptor, beta-barrel domain"/>
    <property type="match status" value="1"/>
</dbReference>
<dbReference type="GO" id="GO:0015344">
    <property type="term" value="F:siderophore uptake transmembrane transporter activity"/>
    <property type="evidence" value="ECO:0007669"/>
    <property type="project" value="TreeGrafter"/>
</dbReference>
<evidence type="ECO:0000256" key="5">
    <source>
        <dbReference type="ARBA" id="ARBA00022692"/>
    </source>
</evidence>
<feature type="chain" id="PRO_5017286067" evidence="13">
    <location>
        <begin position="43"/>
        <end position="761"/>
    </location>
</feature>
<evidence type="ECO:0000256" key="1">
    <source>
        <dbReference type="ARBA" id="ARBA00004571"/>
    </source>
</evidence>
<keyword evidence="3 11" id="KW-0813">Transport</keyword>
<name>A0A3A8EN08_9GAMM</name>
<feature type="signal peptide" evidence="13">
    <location>
        <begin position="1"/>
        <end position="42"/>
    </location>
</feature>
<protein>
    <submittedName>
        <fullName evidence="16">TonB-dependent hemoglobin/transferrin/lactoferrin family receptor</fullName>
    </submittedName>
</protein>
<evidence type="ECO:0000256" key="13">
    <source>
        <dbReference type="SAM" id="SignalP"/>
    </source>
</evidence>
<keyword evidence="17" id="KW-1185">Reference proteome</keyword>
<evidence type="ECO:0000256" key="6">
    <source>
        <dbReference type="ARBA" id="ARBA00022729"/>
    </source>
</evidence>
<dbReference type="NCBIfam" id="TIGR01786">
    <property type="entry name" value="TonB-hemlactrns"/>
    <property type="match status" value="1"/>
</dbReference>
<keyword evidence="5 11" id="KW-0812">Transmembrane</keyword>
<dbReference type="InterPro" id="IPR000531">
    <property type="entry name" value="Beta-barrel_TonB"/>
</dbReference>
<evidence type="ECO:0000256" key="10">
    <source>
        <dbReference type="ARBA" id="ARBA00023237"/>
    </source>
</evidence>
<dbReference type="CDD" id="cd01347">
    <property type="entry name" value="ligand_gated_channel"/>
    <property type="match status" value="1"/>
</dbReference>
<evidence type="ECO:0000313" key="16">
    <source>
        <dbReference type="EMBL" id="RKG36287.1"/>
    </source>
</evidence>
<evidence type="ECO:0000256" key="2">
    <source>
        <dbReference type="ARBA" id="ARBA00008143"/>
    </source>
</evidence>
<keyword evidence="8 11" id="KW-0472">Membrane</keyword>
<comment type="caution">
    <text evidence="16">The sequence shown here is derived from an EMBL/GenBank/DDBJ whole genome shotgun (WGS) entry which is preliminary data.</text>
</comment>
<keyword evidence="6 13" id="KW-0732">Signal</keyword>
<feature type="domain" description="TonB-dependent receptor plug" evidence="15">
    <location>
        <begin position="68"/>
        <end position="183"/>
    </location>
</feature>
<reference evidence="16 17" key="1">
    <citation type="submission" date="2018-09" db="EMBL/GenBank/DDBJ databases">
        <title>The draft genome of Acinetobacter spp. strains.</title>
        <authorList>
            <person name="Qin J."/>
            <person name="Feng Y."/>
            <person name="Zong Z."/>
        </authorList>
    </citation>
    <scope>NUCLEOTIDE SEQUENCE [LARGE SCALE GENOMIC DNA]</scope>
    <source>
        <strain evidence="16 17">WCHAc060096</strain>
    </source>
</reference>
<dbReference type="GO" id="GO:0044718">
    <property type="term" value="P:siderophore transmembrane transport"/>
    <property type="evidence" value="ECO:0007669"/>
    <property type="project" value="TreeGrafter"/>
</dbReference>
<accession>A0A3A8EN08</accession>
<dbReference type="AlphaFoldDB" id="A0A3A8EN08"/>
<dbReference type="Gene3D" id="2.170.130.10">
    <property type="entry name" value="TonB-dependent receptor, plug domain"/>
    <property type="match status" value="1"/>
</dbReference>
<evidence type="ECO:0000256" key="3">
    <source>
        <dbReference type="ARBA" id="ARBA00022448"/>
    </source>
</evidence>
<dbReference type="PANTHER" id="PTHR30069">
    <property type="entry name" value="TONB-DEPENDENT OUTER MEMBRANE RECEPTOR"/>
    <property type="match status" value="1"/>
</dbReference>
<organism evidence="16 17">
    <name type="scientific">Acinetobacter guerrae</name>
    <dbReference type="NCBI Taxonomy" id="1843371"/>
    <lineage>
        <taxon>Bacteria</taxon>
        <taxon>Pseudomonadati</taxon>
        <taxon>Pseudomonadota</taxon>
        <taxon>Gammaproteobacteria</taxon>
        <taxon>Moraxellales</taxon>
        <taxon>Moraxellaceae</taxon>
        <taxon>Acinetobacter</taxon>
    </lineage>
</organism>
<dbReference type="Pfam" id="PF00593">
    <property type="entry name" value="TonB_dep_Rec_b-barrel"/>
    <property type="match status" value="1"/>
</dbReference>
<gene>
    <name evidence="16" type="ORF">D7V21_01485</name>
</gene>
<dbReference type="SUPFAM" id="SSF56935">
    <property type="entry name" value="Porins"/>
    <property type="match status" value="1"/>
</dbReference>
<evidence type="ECO:0000256" key="12">
    <source>
        <dbReference type="RuleBase" id="RU003357"/>
    </source>
</evidence>
<evidence type="ECO:0000259" key="15">
    <source>
        <dbReference type="Pfam" id="PF07715"/>
    </source>
</evidence>
<dbReference type="Proteomes" id="UP000269001">
    <property type="component" value="Unassembled WGS sequence"/>
</dbReference>
<evidence type="ECO:0000256" key="8">
    <source>
        <dbReference type="ARBA" id="ARBA00023136"/>
    </source>
</evidence>
<dbReference type="PANTHER" id="PTHR30069:SF29">
    <property type="entry name" value="HEMOGLOBIN AND HEMOGLOBIN-HAPTOGLOBIN-BINDING PROTEIN 1-RELATED"/>
    <property type="match status" value="1"/>
</dbReference>
<dbReference type="RefSeq" id="WP_120368751.1">
    <property type="nucleotide sequence ID" value="NZ_RAXU01000001.1"/>
</dbReference>
<dbReference type="InterPro" id="IPR036942">
    <property type="entry name" value="Beta-barrel_TonB_sf"/>
</dbReference>
<dbReference type="InterPro" id="IPR039426">
    <property type="entry name" value="TonB-dep_rcpt-like"/>
</dbReference>
<dbReference type="InterPro" id="IPR037066">
    <property type="entry name" value="Plug_dom_sf"/>
</dbReference>
<comment type="similarity">
    <text evidence="2">Belongs to the TonB-dependent receptor family. Hemoglobin/haptoglobin binding protein subfamily.</text>
</comment>
<dbReference type="EMBL" id="RAXU01000001">
    <property type="protein sequence ID" value="RKG36287.1"/>
    <property type="molecule type" value="Genomic_DNA"/>
</dbReference>
<dbReference type="GO" id="GO:0009279">
    <property type="term" value="C:cell outer membrane"/>
    <property type="evidence" value="ECO:0007669"/>
    <property type="project" value="UniProtKB-SubCell"/>
</dbReference>
<evidence type="ECO:0000256" key="11">
    <source>
        <dbReference type="PROSITE-ProRule" id="PRU01360"/>
    </source>
</evidence>
<keyword evidence="4 11" id="KW-1134">Transmembrane beta strand</keyword>
<dbReference type="InterPro" id="IPR012910">
    <property type="entry name" value="Plug_dom"/>
</dbReference>
<sequence length="761" mass="83868">MYRPQNQFTSINKVNPQIRLKPHYLAVCLGMLMVPVSTSLLAAEESKTADSNNYTKLSVITVYAEKEDKVPSSVTSISRDNLDRTGATDMASIVKYLPLVSAPFAANGASAFYAGSGTSSYNIRGIDGNRVGLDVDGIDIADSTVATWTGASMRNSAAGRDYIEPEMFQTVNIQSGTTGASTDGIGGRVSFKTKSPEDYLIDGKNVAATAKAGYSSADEAWLSSVTGAVGNDTLKALIAYAHRDGKEIQGNSDTKQFPADWKSDAILGRIIWDINQQHQLGFTADYYKKKNDISKMDGSTYTGITYGDGTQNQDIEREQYSLDYRFKPSNFSLFDQLKAKAWYQESHNDTRTGYKAATYYRDVNNTFKEENTGIKLDAEKYLGVHHFEYGLSVDQKKYSSDRKELRNGAPTSSTLYQGSYLSDSKVNRYAAYVSDSMTFDVFDRALRLTPSLRAERQEIKPENSNYAGFSDKDFNYLSPGLSLSYQLTPYNYTYAKYTRGTRVPSATELGSYFQTTSTNSYYLAGNSDLKEETSDAFEIGLRNDSIEGVKLDLTGFYTKYDNFIDYKSLPPSECTVTGVFLCYEAENLAQAAIWGGELSTRVDIGHFIHDADGFSVALVAGKTRGRAKDNDGKKSGVNSVTPAKASLTLAYDDPEHVYGLGFTTTAVDSKTASQDVSTYSTNSNYIPVKGYTVFDLSAYWNVNKNMKFNVSLNNIFDKTYWNYSSVGTLNTATSTSGSINALRDRSAEVGRNVVASVEFKY</sequence>
<feature type="domain" description="TonB-dependent receptor-like beta-barrel" evidence="14">
    <location>
        <begin position="276"/>
        <end position="715"/>
    </location>
</feature>
<keyword evidence="10 11" id="KW-0998">Cell outer membrane</keyword>
<evidence type="ECO:0000256" key="7">
    <source>
        <dbReference type="ARBA" id="ARBA00023077"/>
    </source>
</evidence>
<proteinExistence type="inferred from homology"/>
<evidence type="ECO:0000259" key="14">
    <source>
        <dbReference type="Pfam" id="PF00593"/>
    </source>
</evidence>
<comment type="subcellular location">
    <subcellularLocation>
        <location evidence="1 11">Cell outer membrane</location>
        <topology evidence="1 11">Multi-pass membrane protein</topology>
    </subcellularLocation>
</comment>
<dbReference type="PROSITE" id="PS52016">
    <property type="entry name" value="TONB_DEPENDENT_REC_3"/>
    <property type="match status" value="1"/>
</dbReference>